<gene>
    <name evidence="1" type="ORF">D0Y96_10555</name>
</gene>
<keyword evidence="2" id="KW-1185">Reference proteome</keyword>
<evidence type="ECO:0000313" key="1">
    <source>
        <dbReference type="EMBL" id="RFU17124.1"/>
    </source>
</evidence>
<protein>
    <submittedName>
        <fullName evidence="1">Uncharacterized protein</fullName>
    </submittedName>
</protein>
<dbReference type="EMBL" id="QVQT01000003">
    <property type="protein sequence ID" value="RFU17124.1"/>
    <property type="molecule type" value="Genomic_DNA"/>
</dbReference>
<accession>A0A372IQG1</accession>
<organism evidence="1 2">
    <name type="scientific">Paracidobacterium acidisoli</name>
    <dbReference type="NCBI Taxonomy" id="2303751"/>
    <lineage>
        <taxon>Bacteria</taxon>
        <taxon>Pseudomonadati</taxon>
        <taxon>Acidobacteriota</taxon>
        <taxon>Terriglobia</taxon>
        <taxon>Terriglobales</taxon>
        <taxon>Acidobacteriaceae</taxon>
        <taxon>Paracidobacterium</taxon>
    </lineage>
</organism>
<dbReference type="Proteomes" id="UP000264702">
    <property type="component" value="Unassembled WGS sequence"/>
</dbReference>
<sequence>MKEALAENERGLHELEGIGINQAYATLEEAVAERYATCNGNSGLYGKYDASVKVNNASAKLVGLLDAVLRRAVQLEKQCKDVAELQSQVDGDVARAAKNAK</sequence>
<reference evidence="1 2" key="1">
    <citation type="submission" date="2018-08" db="EMBL/GenBank/DDBJ databases">
        <title>Acidipila sp. 4G-K13, an acidobacterium isolated from forest soil.</title>
        <authorList>
            <person name="Gao Z.-H."/>
            <person name="Qiu L.-H."/>
        </authorList>
    </citation>
    <scope>NUCLEOTIDE SEQUENCE [LARGE SCALE GENOMIC DNA]</scope>
    <source>
        <strain evidence="1 2">4G-K13</strain>
    </source>
</reference>
<evidence type="ECO:0000313" key="2">
    <source>
        <dbReference type="Proteomes" id="UP000264702"/>
    </source>
</evidence>
<proteinExistence type="predicted"/>
<name>A0A372IQG1_9BACT</name>
<comment type="caution">
    <text evidence="1">The sequence shown here is derived from an EMBL/GenBank/DDBJ whole genome shotgun (WGS) entry which is preliminary data.</text>
</comment>
<dbReference type="AlphaFoldDB" id="A0A372IQG1"/>